<sequence>MLDTMLSNGEVKSESSTFKIDYNVGCTLKGKFVTLSCIEVGKFVEPDKVRDDHHKLLSEGKTIVNNIIEEFKFSDPGSILILGIQICGARFHFHFREDFDELSSGLYVSKSEAGSRQELQVEIVAVSFCALSKY</sequence>
<protein>
    <submittedName>
        <fullName evidence="1">Uncharacterized protein</fullName>
    </submittedName>
</protein>
<keyword evidence="2" id="KW-1185">Reference proteome</keyword>
<evidence type="ECO:0000313" key="1">
    <source>
        <dbReference type="EMBL" id="GAA5798452.1"/>
    </source>
</evidence>
<reference evidence="1 2" key="1">
    <citation type="submission" date="2024-04" db="EMBL/GenBank/DDBJ databases">
        <title>genome sequences of Mucor flavus KT1a and Helicostylum pulchrum KT1b strains isolation_sourced from the surface of a dry-aged beef.</title>
        <authorList>
            <person name="Toyotome T."/>
            <person name="Hosono M."/>
            <person name="Torimaru M."/>
            <person name="Fukuda K."/>
            <person name="Mikami N."/>
        </authorList>
    </citation>
    <scope>NUCLEOTIDE SEQUENCE [LARGE SCALE GENOMIC DNA]</scope>
    <source>
        <strain evidence="1 2">KT1b</strain>
    </source>
</reference>
<accession>A0ABP9XUM0</accession>
<dbReference type="Proteomes" id="UP001476247">
    <property type="component" value="Unassembled WGS sequence"/>
</dbReference>
<evidence type="ECO:0000313" key="2">
    <source>
        <dbReference type="Proteomes" id="UP001476247"/>
    </source>
</evidence>
<dbReference type="EMBL" id="BAABUJ010000010">
    <property type="protein sequence ID" value="GAA5798452.1"/>
    <property type="molecule type" value="Genomic_DNA"/>
</dbReference>
<name>A0ABP9XUM0_9FUNG</name>
<proteinExistence type="predicted"/>
<gene>
    <name evidence="1" type="ORF">HPULCUR_003855</name>
</gene>
<comment type="caution">
    <text evidence="1">The sequence shown here is derived from an EMBL/GenBank/DDBJ whole genome shotgun (WGS) entry which is preliminary data.</text>
</comment>
<organism evidence="1 2">
    <name type="scientific">Helicostylum pulchrum</name>
    <dbReference type="NCBI Taxonomy" id="562976"/>
    <lineage>
        <taxon>Eukaryota</taxon>
        <taxon>Fungi</taxon>
        <taxon>Fungi incertae sedis</taxon>
        <taxon>Mucoromycota</taxon>
        <taxon>Mucoromycotina</taxon>
        <taxon>Mucoromycetes</taxon>
        <taxon>Mucorales</taxon>
        <taxon>Mucorineae</taxon>
        <taxon>Mucoraceae</taxon>
        <taxon>Helicostylum</taxon>
    </lineage>
</organism>